<dbReference type="Proteomes" id="UP000184517">
    <property type="component" value="Unassembled WGS sequence"/>
</dbReference>
<evidence type="ECO:0000313" key="3">
    <source>
        <dbReference type="Proteomes" id="UP000184517"/>
    </source>
</evidence>
<dbReference type="OrthoDB" id="455474at2"/>
<dbReference type="AlphaFoldDB" id="A0A1M5KBQ3"/>
<dbReference type="Pfam" id="PF00485">
    <property type="entry name" value="PRK"/>
    <property type="match status" value="1"/>
</dbReference>
<proteinExistence type="predicted"/>
<evidence type="ECO:0000259" key="1">
    <source>
        <dbReference type="Pfam" id="PF00485"/>
    </source>
</evidence>
<dbReference type="Gene3D" id="3.40.50.300">
    <property type="entry name" value="P-loop containing nucleotide triphosphate hydrolases"/>
    <property type="match status" value="1"/>
</dbReference>
<dbReference type="RefSeq" id="WP_072841511.1">
    <property type="nucleotide sequence ID" value="NZ_FQVF01000023.1"/>
</dbReference>
<evidence type="ECO:0000313" key="2">
    <source>
        <dbReference type="EMBL" id="SHG50215.1"/>
    </source>
</evidence>
<organism evidence="2 3">
    <name type="scientific">Marinomonas polaris DSM 16579</name>
    <dbReference type="NCBI Taxonomy" id="1122206"/>
    <lineage>
        <taxon>Bacteria</taxon>
        <taxon>Pseudomonadati</taxon>
        <taxon>Pseudomonadota</taxon>
        <taxon>Gammaproteobacteria</taxon>
        <taxon>Oceanospirillales</taxon>
        <taxon>Oceanospirillaceae</taxon>
        <taxon>Marinomonas</taxon>
    </lineage>
</organism>
<accession>A0A1M5KBQ3</accession>
<gene>
    <name evidence="2" type="ORF">SAMN02745753_04016</name>
</gene>
<keyword evidence="2" id="KW-0418">Kinase</keyword>
<name>A0A1M5KBQ3_9GAMM</name>
<feature type="domain" description="Phosphoribulokinase/uridine kinase" evidence="1">
    <location>
        <begin position="67"/>
        <end position="185"/>
    </location>
</feature>
<dbReference type="EMBL" id="FQVF01000023">
    <property type="protein sequence ID" value="SHG50215.1"/>
    <property type="molecule type" value="Genomic_DNA"/>
</dbReference>
<protein>
    <submittedName>
        <fullName evidence="2">D-glycerate 3-kinase</fullName>
    </submittedName>
</protein>
<dbReference type="GO" id="GO:0005524">
    <property type="term" value="F:ATP binding"/>
    <property type="evidence" value="ECO:0007669"/>
    <property type="project" value="InterPro"/>
</dbReference>
<dbReference type="InterPro" id="IPR027417">
    <property type="entry name" value="P-loop_NTPase"/>
</dbReference>
<reference evidence="3" key="1">
    <citation type="submission" date="2016-11" db="EMBL/GenBank/DDBJ databases">
        <authorList>
            <person name="Varghese N."/>
            <person name="Submissions S."/>
        </authorList>
    </citation>
    <scope>NUCLEOTIDE SEQUENCE [LARGE SCALE GENOMIC DNA]</scope>
    <source>
        <strain evidence="3">DSM 16579</strain>
    </source>
</reference>
<keyword evidence="3" id="KW-1185">Reference proteome</keyword>
<sequence>MLKQQSKFDYTNLSMPDPLSHRLRFEVEQTLSCLYADASLVDQMDGLYLPFSSWLSQKAHVGKGPLVVGVGGAQGCGKTTFCSVISRILSKGFDLNCIVISLDDLYSTRQDRMKFAKQTTSMFSVRGVPGTHDVSFALSLFERLKNLKEGEVMKFPRFDKSIDDRKAVHLWQEVQGPVDVVLFEGWCVGAPPMGGDMDQPLNQLEAEMDADGLWRNKVNQLLKDDYKALFSQIDLMAWMQAPNYDVIYHWRDKQERVLESHLHDIHGILLDTIDLKVMSSKELQQFMQYYERLTRHMLAVMPGKADVLFQLNEKQEVMEMRFPVEH</sequence>
<dbReference type="GO" id="GO:0016301">
    <property type="term" value="F:kinase activity"/>
    <property type="evidence" value="ECO:0007669"/>
    <property type="project" value="UniProtKB-KW"/>
</dbReference>
<dbReference type="PANTHER" id="PTHR10285">
    <property type="entry name" value="URIDINE KINASE"/>
    <property type="match status" value="1"/>
</dbReference>
<dbReference type="InterPro" id="IPR006083">
    <property type="entry name" value="PRK/URK"/>
</dbReference>
<dbReference type="STRING" id="1122206.SAMN02745753_04016"/>
<dbReference type="SUPFAM" id="SSF52540">
    <property type="entry name" value="P-loop containing nucleoside triphosphate hydrolases"/>
    <property type="match status" value="1"/>
</dbReference>
<keyword evidence="2" id="KW-0808">Transferase</keyword>